<dbReference type="GO" id="GO:0006897">
    <property type="term" value="P:endocytosis"/>
    <property type="evidence" value="ECO:0007669"/>
    <property type="project" value="TreeGrafter"/>
</dbReference>
<dbReference type="Gene3D" id="3.40.1110.10">
    <property type="entry name" value="Calcium-transporting ATPase, cytoplasmic domain N"/>
    <property type="match status" value="2"/>
</dbReference>
<dbReference type="GO" id="GO:0006890">
    <property type="term" value="P:retrograde vesicle-mediated transport, Golgi to endoplasmic reticulum"/>
    <property type="evidence" value="ECO:0007669"/>
    <property type="project" value="TreeGrafter"/>
</dbReference>
<evidence type="ECO:0000256" key="7">
    <source>
        <dbReference type="ARBA" id="ARBA00022741"/>
    </source>
</evidence>
<dbReference type="PROSITE" id="PS00154">
    <property type="entry name" value="ATPASE_E1_E2"/>
    <property type="match status" value="1"/>
</dbReference>
<feature type="binding site" evidence="17">
    <location>
        <position position="574"/>
    </location>
    <ligand>
        <name>ATP</name>
        <dbReference type="ChEBI" id="CHEBI:30616"/>
    </ligand>
</feature>
<dbReference type="NCBIfam" id="TIGR01652">
    <property type="entry name" value="ATPase-Plipid"/>
    <property type="match status" value="1"/>
</dbReference>
<protein>
    <recommendedName>
        <fullName evidence="19">Phospholipid-transporting ATPase</fullName>
        <ecNumber evidence="19">7.6.2.1</ecNumber>
    </recommendedName>
</protein>
<feature type="domain" description="VWFD" evidence="21">
    <location>
        <begin position="981"/>
        <end position="1162"/>
    </location>
</feature>
<feature type="binding site" evidence="17">
    <location>
        <position position="766"/>
    </location>
    <ligand>
        <name>ATP</name>
        <dbReference type="ChEBI" id="CHEBI:30616"/>
    </ligand>
</feature>
<keyword evidence="12" id="KW-0445">Lipid transport</keyword>
<comment type="caution">
    <text evidence="19">Lacks conserved residue(s) required for the propagation of feature annotation.</text>
</comment>
<feature type="binding site" evidence="18">
    <location>
        <position position="767"/>
    </location>
    <ligand>
        <name>Mg(2+)</name>
        <dbReference type="ChEBI" id="CHEBI:18420"/>
    </ligand>
</feature>
<feature type="binding site" evidence="17">
    <location>
        <position position="657"/>
    </location>
    <ligand>
        <name>ATP</name>
        <dbReference type="ChEBI" id="CHEBI:30616"/>
    </ligand>
</feature>
<evidence type="ECO:0000256" key="12">
    <source>
        <dbReference type="ARBA" id="ARBA00023055"/>
    </source>
</evidence>
<feature type="compositionally biased region" description="Low complexity" evidence="20">
    <location>
        <begin position="1339"/>
        <end position="1348"/>
    </location>
</feature>
<evidence type="ECO:0000256" key="15">
    <source>
        <dbReference type="ARBA" id="ARBA00049128"/>
    </source>
</evidence>
<comment type="catalytic activity">
    <reaction evidence="14 19">
        <text>ATP + H2O + phospholipidSide 1 = ADP + phosphate + phospholipidSide 2.</text>
        <dbReference type="EC" id="7.6.2.1"/>
    </reaction>
</comment>
<dbReference type="SFLD" id="SFLDS00003">
    <property type="entry name" value="Haloacid_Dehalogenase"/>
    <property type="match status" value="1"/>
</dbReference>
<dbReference type="GO" id="GO:0045332">
    <property type="term" value="P:phospholipid translocation"/>
    <property type="evidence" value="ECO:0007669"/>
    <property type="project" value="TreeGrafter"/>
</dbReference>
<evidence type="ECO:0000256" key="18">
    <source>
        <dbReference type="PIRSR" id="PIRSR606539-3"/>
    </source>
</evidence>
<dbReference type="SUPFAM" id="SSF81660">
    <property type="entry name" value="Metal cation-transporting ATPase, ATP-binding domain N"/>
    <property type="match status" value="1"/>
</dbReference>
<dbReference type="InterPro" id="IPR000742">
    <property type="entry name" value="EGF"/>
</dbReference>
<dbReference type="InterPro" id="IPR018303">
    <property type="entry name" value="ATPase_P-typ_P_site"/>
</dbReference>
<feature type="binding site" evidence="17">
    <location>
        <position position="392"/>
    </location>
    <ligand>
        <name>ATP</name>
        <dbReference type="ChEBI" id="CHEBI:30616"/>
    </ligand>
</feature>
<feature type="compositionally biased region" description="Polar residues" evidence="20">
    <location>
        <begin position="1321"/>
        <end position="1338"/>
    </location>
</feature>
<dbReference type="GO" id="GO:0000287">
    <property type="term" value="F:magnesium ion binding"/>
    <property type="evidence" value="ECO:0007669"/>
    <property type="project" value="UniProtKB-UniRule"/>
</dbReference>
<keyword evidence="5 19" id="KW-0812">Transmembrane</keyword>
<dbReference type="SUPFAM" id="SSF81653">
    <property type="entry name" value="Calcium ATPase, transduction domain A"/>
    <property type="match status" value="1"/>
</dbReference>
<dbReference type="GO" id="GO:0005802">
    <property type="term" value="C:trans-Golgi network"/>
    <property type="evidence" value="ECO:0007669"/>
    <property type="project" value="TreeGrafter"/>
</dbReference>
<evidence type="ECO:0000256" key="3">
    <source>
        <dbReference type="ARBA" id="ARBA00008109"/>
    </source>
</evidence>
<dbReference type="PROSITE" id="PS00022">
    <property type="entry name" value="EGF_1"/>
    <property type="match status" value="1"/>
</dbReference>
<evidence type="ECO:0000256" key="16">
    <source>
        <dbReference type="PIRSR" id="PIRSR606539-1"/>
    </source>
</evidence>
<feature type="transmembrane region" description="Helical" evidence="19">
    <location>
        <begin position="121"/>
        <end position="143"/>
    </location>
</feature>
<feature type="binding site" evidence="17">
    <location>
        <position position="737"/>
    </location>
    <ligand>
        <name>ATP</name>
        <dbReference type="ChEBI" id="CHEBI:30616"/>
    </ligand>
</feature>
<feature type="binding site" evidence="18">
    <location>
        <position position="390"/>
    </location>
    <ligand>
        <name>Mg(2+)</name>
        <dbReference type="ChEBI" id="CHEBI:18420"/>
    </ligand>
</feature>
<feature type="binding site" evidence="17">
    <location>
        <position position="545"/>
    </location>
    <ligand>
        <name>ATP</name>
        <dbReference type="ChEBI" id="CHEBI:30616"/>
    </ligand>
</feature>
<dbReference type="InterPro" id="IPR008250">
    <property type="entry name" value="ATPase_P-typ_transduc_dom_A_sf"/>
</dbReference>
<keyword evidence="9 18" id="KW-0460">Magnesium</keyword>
<evidence type="ECO:0000256" key="8">
    <source>
        <dbReference type="ARBA" id="ARBA00022840"/>
    </source>
</evidence>
<dbReference type="GO" id="GO:0140326">
    <property type="term" value="F:ATPase-coupled intramembrane lipid transporter activity"/>
    <property type="evidence" value="ECO:0007669"/>
    <property type="project" value="UniProtKB-EC"/>
</dbReference>
<feature type="binding site" evidence="17">
    <location>
        <position position="655"/>
    </location>
    <ligand>
        <name>ATP</name>
        <dbReference type="ChEBI" id="CHEBI:30616"/>
    </ligand>
</feature>
<dbReference type="Pfam" id="PF13246">
    <property type="entry name" value="Cation_ATPase"/>
    <property type="match status" value="1"/>
</dbReference>
<comment type="catalytic activity">
    <reaction evidence="15">
        <text>a 1,2-diacyl-sn-glycero-3-phosphoethanolamine(out) + ATP + H2O = a 1,2-diacyl-sn-glycero-3-phosphoethanolamine(in) + ADP + phosphate + H(+)</text>
        <dbReference type="Rhea" id="RHEA:66132"/>
        <dbReference type="ChEBI" id="CHEBI:15377"/>
        <dbReference type="ChEBI" id="CHEBI:15378"/>
        <dbReference type="ChEBI" id="CHEBI:30616"/>
        <dbReference type="ChEBI" id="CHEBI:43474"/>
        <dbReference type="ChEBI" id="CHEBI:64612"/>
        <dbReference type="ChEBI" id="CHEBI:456216"/>
    </reaction>
    <physiologicalReaction direction="left-to-right" evidence="15">
        <dbReference type="Rhea" id="RHEA:66133"/>
    </physiologicalReaction>
</comment>
<dbReference type="PROSITE" id="PS01186">
    <property type="entry name" value="EGF_2"/>
    <property type="match status" value="1"/>
</dbReference>
<keyword evidence="4" id="KW-0813">Transport</keyword>
<evidence type="ECO:0000256" key="5">
    <source>
        <dbReference type="ARBA" id="ARBA00022692"/>
    </source>
</evidence>
<dbReference type="PROSITE" id="PS51233">
    <property type="entry name" value="VWFD"/>
    <property type="match status" value="1"/>
</dbReference>
<dbReference type="GO" id="GO:0005886">
    <property type="term" value="C:plasma membrane"/>
    <property type="evidence" value="ECO:0007669"/>
    <property type="project" value="TreeGrafter"/>
</dbReference>
<dbReference type="Gene3D" id="2.70.150.10">
    <property type="entry name" value="Calcium-transporting ATPase, cytoplasmic transduction domain A"/>
    <property type="match status" value="1"/>
</dbReference>
<keyword evidence="10 19" id="KW-1278">Translocase</keyword>
<feature type="binding site" evidence="17">
    <location>
        <position position="767"/>
    </location>
    <ligand>
        <name>ATP</name>
        <dbReference type="ChEBI" id="CHEBI:30616"/>
    </ligand>
</feature>
<dbReference type="Pfam" id="PF00122">
    <property type="entry name" value="E1-E2_ATPase"/>
    <property type="match status" value="1"/>
</dbReference>
<dbReference type="NCBIfam" id="TIGR01494">
    <property type="entry name" value="ATPase_P-type"/>
    <property type="match status" value="1"/>
</dbReference>
<keyword evidence="8 17" id="KW-0067">ATP-binding</keyword>
<dbReference type="GO" id="GO:0005524">
    <property type="term" value="F:ATP binding"/>
    <property type="evidence" value="ECO:0007669"/>
    <property type="project" value="UniProtKB-UniRule"/>
</dbReference>
<keyword evidence="11 19" id="KW-1133">Transmembrane helix</keyword>
<evidence type="ECO:0000256" key="4">
    <source>
        <dbReference type="ARBA" id="ARBA00022448"/>
    </source>
</evidence>
<dbReference type="GO" id="GO:0010008">
    <property type="term" value="C:endosome membrane"/>
    <property type="evidence" value="ECO:0007669"/>
    <property type="project" value="UniProtKB-SubCell"/>
</dbReference>
<dbReference type="InterPro" id="IPR044492">
    <property type="entry name" value="P_typ_ATPase_HD_dom"/>
</dbReference>
<dbReference type="PANTHER" id="PTHR24092:SF5">
    <property type="entry name" value="PHOSPHOLIPID-TRANSPORTING ATPASE"/>
    <property type="match status" value="1"/>
</dbReference>
<feature type="compositionally biased region" description="Polar residues" evidence="20">
    <location>
        <begin position="1353"/>
        <end position="1366"/>
    </location>
</feature>
<evidence type="ECO:0000256" key="14">
    <source>
        <dbReference type="ARBA" id="ARBA00034036"/>
    </source>
</evidence>
<dbReference type="InterPro" id="IPR001846">
    <property type="entry name" value="VWF_type-D"/>
</dbReference>
<keyword evidence="23" id="KW-1185">Reference proteome</keyword>
<feature type="region of interest" description="Disordered" evidence="20">
    <location>
        <begin position="1199"/>
        <end position="1366"/>
    </location>
</feature>
<dbReference type="PANTHER" id="PTHR24092">
    <property type="entry name" value="PROBABLE PHOSPHOLIPID-TRANSPORTING ATPASE"/>
    <property type="match status" value="1"/>
</dbReference>
<comment type="subcellular location">
    <subcellularLocation>
        <location evidence="2">Endosome membrane</location>
        <topology evidence="2">Multi-pass membrane protein</topology>
    </subcellularLocation>
    <subcellularLocation>
        <location evidence="19">Membrane</location>
        <topology evidence="19">Multi-pass membrane protein</topology>
    </subcellularLocation>
</comment>
<evidence type="ECO:0000256" key="10">
    <source>
        <dbReference type="ARBA" id="ARBA00022967"/>
    </source>
</evidence>
<keyword evidence="13 19" id="KW-0472">Membrane</keyword>
<dbReference type="Gene3D" id="3.40.50.1000">
    <property type="entry name" value="HAD superfamily/HAD-like"/>
    <property type="match status" value="2"/>
</dbReference>
<evidence type="ECO:0000256" key="20">
    <source>
        <dbReference type="SAM" id="MobiDB-lite"/>
    </source>
</evidence>
<keyword evidence="7 17" id="KW-0547">Nucleotide-binding</keyword>
<feature type="binding site" evidence="18">
    <location>
        <position position="392"/>
    </location>
    <ligand>
        <name>Mg(2+)</name>
        <dbReference type="ChEBI" id="CHEBI:18420"/>
    </ligand>
</feature>
<feature type="binding site" evidence="17">
    <location>
        <position position="743"/>
    </location>
    <ligand>
        <name>ATP</name>
        <dbReference type="ChEBI" id="CHEBI:30616"/>
    </ligand>
</feature>
<feature type="binding site" evidence="17">
    <location>
        <position position="656"/>
    </location>
    <ligand>
        <name>ATP</name>
        <dbReference type="ChEBI" id="CHEBI:30616"/>
    </ligand>
</feature>
<dbReference type="InterPro" id="IPR059000">
    <property type="entry name" value="ATPase_P-type_domA"/>
</dbReference>
<dbReference type="FunFam" id="3.40.50.1000:FF:000009">
    <property type="entry name" value="Phospholipid-transporting ATPase"/>
    <property type="match status" value="1"/>
</dbReference>
<comment type="cofactor">
    <cofactor evidence="1 18">
        <name>Mg(2+)</name>
        <dbReference type="ChEBI" id="CHEBI:18420"/>
    </cofactor>
</comment>
<dbReference type="PRINTS" id="PR00119">
    <property type="entry name" value="CATATPASE"/>
</dbReference>
<accession>A0AAD5U757</accession>
<dbReference type="InterPro" id="IPR001757">
    <property type="entry name" value="P_typ_ATPase"/>
</dbReference>
<dbReference type="InterPro" id="IPR023299">
    <property type="entry name" value="ATPase_P-typ_cyto_dom_N"/>
</dbReference>
<dbReference type="InterPro" id="IPR036412">
    <property type="entry name" value="HAD-like_sf"/>
</dbReference>
<evidence type="ECO:0000256" key="11">
    <source>
        <dbReference type="ARBA" id="ARBA00022989"/>
    </source>
</evidence>
<organism evidence="22 23">
    <name type="scientific">Clydaea vesicula</name>
    <dbReference type="NCBI Taxonomy" id="447962"/>
    <lineage>
        <taxon>Eukaryota</taxon>
        <taxon>Fungi</taxon>
        <taxon>Fungi incertae sedis</taxon>
        <taxon>Chytridiomycota</taxon>
        <taxon>Chytridiomycota incertae sedis</taxon>
        <taxon>Chytridiomycetes</taxon>
        <taxon>Lobulomycetales</taxon>
        <taxon>Lobulomycetaceae</taxon>
        <taxon>Clydaea</taxon>
    </lineage>
</organism>
<feature type="binding site" evidence="17">
    <location>
        <position position="390"/>
    </location>
    <ligand>
        <name>ATP</name>
        <dbReference type="ChEBI" id="CHEBI:30616"/>
    </ligand>
</feature>
<feature type="binding site" evidence="17">
    <location>
        <position position="521"/>
    </location>
    <ligand>
        <name>ATP</name>
        <dbReference type="ChEBI" id="CHEBI:30616"/>
    </ligand>
</feature>
<evidence type="ECO:0000256" key="2">
    <source>
        <dbReference type="ARBA" id="ARBA00004337"/>
    </source>
</evidence>
<proteinExistence type="inferred from homology"/>
<dbReference type="FunFam" id="3.40.1110.10:FF:000085">
    <property type="entry name" value="Phospholipid-transporting ATPase"/>
    <property type="match status" value="1"/>
</dbReference>
<dbReference type="Pfam" id="PF16212">
    <property type="entry name" value="PhoLip_ATPase_C"/>
    <property type="match status" value="1"/>
</dbReference>
<dbReference type="Pfam" id="PF00094">
    <property type="entry name" value="VWD"/>
    <property type="match status" value="1"/>
</dbReference>
<evidence type="ECO:0000256" key="9">
    <source>
        <dbReference type="ARBA" id="ARBA00022842"/>
    </source>
</evidence>
<dbReference type="EMBL" id="JADGJW010000062">
    <property type="protein sequence ID" value="KAJ3225413.1"/>
    <property type="molecule type" value="Genomic_DNA"/>
</dbReference>
<dbReference type="SFLD" id="SFLDF00027">
    <property type="entry name" value="p-type_atpase"/>
    <property type="match status" value="1"/>
</dbReference>
<keyword evidence="6 18" id="KW-0479">Metal-binding</keyword>
<sequence>MEIFKASKSRTTTTSDGSFEDSIPLIDLTQQQRQTFEHKFKKENSFLSKMNVFKKKKKVPRTIQLNSEKDYTTFSSNTVKNQKYTALNFLPKVFFEQFKYFFNLYFLLVSLSQFINSLKIGYIFTYFGPLIFVLMVTITKEFLDDYQRMKRDEEANSQIYKKLTKGGVKEIPSSKIQVGNLIFIGKDQRVPADCILLRTTEESGASFIRTDQLDGETDWKLRLALSATQELNSDEELLNLKGSIYAEAPHKDIHTFVGNHTRVHSNGKTIDPLGVENTLWTNTVIASGSVIGFVIYTGQDTRAVMNTNFPSTKVGILDLEVNNLSKTGSEVAFRIFPFFNNRFLSLRVNLDMGKSVYSRQIMKDKKIPNTIVRSSTIPEELGRIEYLLSDKTGTLTKNDMELKRIHLGTMAYGADSMDEISSHLSTAFHAGQDGAFRYKRSRDISMRIKDIVQALAICHNVTPVTESNVLEYQASSPDEMAIVKWTESVGLALVQRDINKLELLGPDGINYKFQILDVFPFTSETKRMGIIVRDLQTKEIFFYQKGADTVMTKIVAYNDWLDEECGNMAREGLRTLVIARKRISEDFYKDFQKHYSEAKISVTQRNMVCQSVIGKYLENGLELLGLTGVEDKLQDDVKNTLELMRNAGIKIWMLTGDKVETATCIAISSKLVTRNQAIFQISKMSDPLDLMDELEKVKHKKDCCLIIDGESLETSLRHHEEEFLNIAVRLPVVVCCRCSPTQKAEVTSLIKNFTGKRTCAIGDGGNDVSMIQEAHVGVGIVGKEGKQASLAADFSITQFSHLTRLLFWHGRNSYTRSAKLIYTMAPVFSLVLDKDVSEDTAIMYPELYKELTKGRALSFKTFFTWLMISVYQAPALTDLLEFDPPLLTLGTNGSGKFKCRPKLPPSKPVHKYIFNAPGFSFSNCDLEFNDLDYQTYKEVEIFALPNFSKKTAEQKISIGYAESCSTDNYEYKASYNYRPGGTCLSTGDPHYSTFTGQAYSYQGSGSYYMVKDANLQIQTRLFSCGKGKNLHKVTCNDGIAISYGSSAVTLQVAKTHLTSSKLSDAVNENEILVSQTGKDKTSYDVKLGDGSKITVKSNTYTKDKSYLDITIKLSGGSYENVGGLCNYLPGGKQVHYVLPNGSVTKKSEEFANAWKAPANEDMFSGNWKPIAPYQDKPQKTCNIKPTLCTTSQASTSTTTTTSYVSSESTTVTSSSTVSETTSYVSTQTTPYISTTTTTTAESTSTSYSSSATTSSYSSESTTSSVVNESSSIFSSSTTASEYTSTSSVVNESTSKSSSTEPYTSSVPETTSEPYTSSVPEATSQPYTTSVDATTTNPYTSSVVATTSSKAPEYSSSQVLSSTETKPYVTETTPQTASYPTTYTKITSCPVITEYPAYTYKPVPTESTEDYSEEEEEYVPADYNIAKEQCEKIIKVDALSSMYDPSFYINACALDYSQSGVFNFVENARQSYLTNCRLDLEYLEQDPEPAQRKVAKELKASYGLGLENECTNKCSGRGTCTPNGCACDAGYSGAGCAIDVSYVAANSSIYNEDGTQYKPQFQKFTESAPPANSASKISVLGLTFVVGFLALI</sequence>
<evidence type="ECO:0000256" key="1">
    <source>
        <dbReference type="ARBA" id="ARBA00001946"/>
    </source>
</evidence>
<dbReference type="InterPro" id="IPR032630">
    <property type="entry name" value="P_typ_ATPase_c"/>
</dbReference>
<comment type="caution">
    <text evidence="22">The sequence shown here is derived from an EMBL/GenBank/DDBJ whole genome shotgun (WGS) entry which is preliminary data.</text>
</comment>
<name>A0AAD5U757_9FUNG</name>
<dbReference type="SUPFAM" id="SSF56784">
    <property type="entry name" value="HAD-like"/>
    <property type="match status" value="1"/>
</dbReference>
<dbReference type="Pfam" id="PF16209">
    <property type="entry name" value="PhoLip_ATPase_N"/>
    <property type="match status" value="1"/>
</dbReference>
<dbReference type="EC" id="7.6.2.1" evidence="19"/>
<dbReference type="GO" id="GO:0016887">
    <property type="term" value="F:ATP hydrolysis activity"/>
    <property type="evidence" value="ECO:0007669"/>
    <property type="project" value="InterPro"/>
</dbReference>
<evidence type="ECO:0000313" key="23">
    <source>
        <dbReference type="Proteomes" id="UP001211065"/>
    </source>
</evidence>
<evidence type="ECO:0000259" key="21">
    <source>
        <dbReference type="PROSITE" id="PS51233"/>
    </source>
</evidence>
<dbReference type="InterPro" id="IPR023298">
    <property type="entry name" value="ATPase_P-typ_TM_dom_sf"/>
</dbReference>
<evidence type="ECO:0000256" key="19">
    <source>
        <dbReference type="RuleBase" id="RU362033"/>
    </source>
</evidence>
<dbReference type="InterPro" id="IPR032631">
    <property type="entry name" value="P-type_ATPase_N"/>
</dbReference>
<dbReference type="InterPro" id="IPR006539">
    <property type="entry name" value="P-type_ATPase_IV"/>
</dbReference>
<dbReference type="Proteomes" id="UP001211065">
    <property type="component" value="Unassembled WGS sequence"/>
</dbReference>
<feature type="binding site" evidence="17">
    <location>
        <position position="479"/>
    </location>
    <ligand>
        <name>ATP</name>
        <dbReference type="ChEBI" id="CHEBI:30616"/>
    </ligand>
</feature>
<comment type="similarity">
    <text evidence="3 19">Belongs to the cation transport ATPase (P-type) (TC 3.A.3) family. Type IV subfamily.</text>
</comment>
<dbReference type="SUPFAM" id="SSF81665">
    <property type="entry name" value="Calcium ATPase, transmembrane domain M"/>
    <property type="match status" value="1"/>
</dbReference>
<feature type="binding site" evidence="17">
    <location>
        <position position="391"/>
    </location>
    <ligand>
        <name>ATP</name>
        <dbReference type="ChEBI" id="CHEBI:30616"/>
    </ligand>
</feature>
<evidence type="ECO:0000313" key="22">
    <source>
        <dbReference type="EMBL" id="KAJ3225413.1"/>
    </source>
</evidence>
<feature type="binding site" evidence="18">
    <location>
        <position position="763"/>
    </location>
    <ligand>
        <name>Mg(2+)</name>
        <dbReference type="ChEBI" id="CHEBI:18420"/>
    </ligand>
</feature>
<feature type="active site" description="4-aspartylphosphate intermediate" evidence="16">
    <location>
        <position position="390"/>
    </location>
</feature>
<reference evidence="22" key="1">
    <citation type="submission" date="2020-05" db="EMBL/GenBank/DDBJ databases">
        <title>Phylogenomic resolution of chytrid fungi.</title>
        <authorList>
            <person name="Stajich J.E."/>
            <person name="Amses K."/>
            <person name="Simmons R."/>
            <person name="Seto K."/>
            <person name="Myers J."/>
            <person name="Bonds A."/>
            <person name="Quandt C.A."/>
            <person name="Barry K."/>
            <person name="Liu P."/>
            <person name="Grigoriev I."/>
            <person name="Longcore J.E."/>
            <person name="James T.Y."/>
        </authorList>
    </citation>
    <scope>NUCLEOTIDE SEQUENCE</scope>
    <source>
        <strain evidence="22">JEL0476</strain>
    </source>
</reference>
<gene>
    <name evidence="22" type="primary">NEO1</name>
    <name evidence="22" type="ORF">HK099_006871</name>
</gene>
<dbReference type="Gene3D" id="1.20.1110.10">
    <property type="entry name" value="Calcium-transporting ATPase, transmembrane domain"/>
    <property type="match status" value="1"/>
</dbReference>
<evidence type="ECO:0000256" key="6">
    <source>
        <dbReference type="ARBA" id="ARBA00022723"/>
    </source>
</evidence>
<dbReference type="SFLD" id="SFLDG00002">
    <property type="entry name" value="C1.7:_P-type_atpase_like"/>
    <property type="match status" value="1"/>
</dbReference>
<dbReference type="InterPro" id="IPR023214">
    <property type="entry name" value="HAD_sf"/>
</dbReference>
<evidence type="ECO:0000256" key="13">
    <source>
        <dbReference type="ARBA" id="ARBA00023136"/>
    </source>
</evidence>
<feature type="compositionally biased region" description="Low complexity" evidence="20">
    <location>
        <begin position="1199"/>
        <end position="1320"/>
    </location>
</feature>
<evidence type="ECO:0000256" key="17">
    <source>
        <dbReference type="PIRSR" id="PIRSR606539-2"/>
    </source>
</evidence>